<comment type="cofactor">
    <cofactor evidence="1">
        <name>pyridoxal 5'-phosphate</name>
        <dbReference type="ChEBI" id="CHEBI:597326"/>
    </cofactor>
</comment>
<keyword evidence="4" id="KW-0663">Pyridoxal phosphate</keyword>
<keyword evidence="7" id="KW-0808">Transferase</keyword>
<dbReference type="EMBL" id="JAUDDZ010000002">
    <property type="protein sequence ID" value="MDM8274459.1"/>
    <property type="molecule type" value="Genomic_DNA"/>
</dbReference>
<feature type="domain" description="Aminotransferase class V" evidence="6">
    <location>
        <begin position="2"/>
        <end position="367"/>
    </location>
</feature>
<comment type="caution">
    <text evidence="7">The sequence shown here is derived from an EMBL/GenBank/DDBJ whole genome shotgun (WGS) entry which is preliminary data.</text>
</comment>
<evidence type="ECO:0000313" key="8">
    <source>
        <dbReference type="Proteomes" id="UP001529421"/>
    </source>
</evidence>
<evidence type="ECO:0000259" key="6">
    <source>
        <dbReference type="Pfam" id="PF00266"/>
    </source>
</evidence>
<dbReference type="InterPro" id="IPR010969">
    <property type="entry name" value="Cys_dSase-rel_unknwn_funct"/>
</dbReference>
<evidence type="ECO:0000256" key="2">
    <source>
        <dbReference type="ARBA" id="ARBA00010447"/>
    </source>
</evidence>
<gene>
    <name evidence="7" type="ORF">QUW28_02930</name>
</gene>
<reference evidence="8" key="1">
    <citation type="submission" date="2023-06" db="EMBL/GenBank/DDBJ databases">
        <title>Identification and characterization of horizontal gene transfer across gut microbiota members of farm animals based on homology search.</title>
        <authorList>
            <person name="Zeman M."/>
            <person name="Kubasova T."/>
            <person name="Jahodarova E."/>
            <person name="Nykrynova M."/>
            <person name="Rychlik I."/>
        </authorList>
    </citation>
    <scope>NUCLEOTIDE SEQUENCE [LARGE SCALE GENOMIC DNA]</scope>
    <source>
        <strain evidence="8">154_Feed</strain>
    </source>
</reference>
<dbReference type="InterPro" id="IPR015422">
    <property type="entry name" value="PyrdxlP-dep_Trfase_small"/>
</dbReference>
<evidence type="ECO:0000256" key="1">
    <source>
        <dbReference type="ARBA" id="ARBA00001933"/>
    </source>
</evidence>
<dbReference type="InterPro" id="IPR015424">
    <property type="entry name" value="PyrdxlP-dep_Trfase"/>
</dbReference>
<dbReference type="Gene3D" id="3.40.640.10">
    <property type="entry name" value="Type I PLP-dependent aspartate aminotransferase-like (Major domain)"/>
    <property type="match status" value="1"/>
</dbReference>
<dbReference type="NCBIfam" id="TIGR01977">
    <property type="entry name" value="am_tr_V_EF2568"/>
    <property type="match status" value="1"/>
</dbReference>
<dbReference type="Gene3D" id="3.90.1150.10">
    <property type="entry name" value="Aspartate Aminotransferase, domain 1"/>
    <property type="match status" value="1"/>
</dbReference>
<dbReference type="InterPro" id="IPR016454">
    <property type="entry name" value="Cysteine_dSase"/>
</dbReference>
<dbReference type="PANTHER" id="PTHR43586">
    <property type="entry name" value="CYSTEINE DESULFURASE"/>
    <property type="match status" value="1"/>
</dbReference>
<organism evidence="7 8">
    <name type="scientific">Enorma phocaeensis</name>
    <dbReference type="NCBI Taxonomy" id="1871019"/>
    <lineage>
        <taxon>Bacteria</taxon>
        <taxon>Bacillati</taxon>
        <taxon>Actinomycetota</taxon>
        <taxon>Coriobacteriia</taxon>
        <taxon>Coriobacteriales</taxon>
        <taxon>Coriobacteriaceae</taxon>
        <taxon>Enorma</taxon>
    </lineage>
</organism>
<dbReference type="Proteomes" id="UP001529421">
    <property type="component" value="Unassembled WGS sequence"/>
</dbReference>
<sequence length="380" mass="39575">MIYLNNAATTIQKPPEVARAVIEAMAGAGSSSRGASADDLAAARAVAGTRSRLARLIGFDHPERVAFTLNATMALNTAIFGLLRPGDHVITTDFEHNSVLRPLNELSRRGAIELDHLPADASGRLRMEELDGLFRPGTRAVVATHASNLTGAVTDAAALARAAHSHGALFILDASQSLGCLPVDMGAIGADVLCFTGHKALMGPQGTGGLVVSPQVELAPLVHGGTGVKSAEPFQPESYPEHLEAGTMNAQGLAGLSAALDYLLALGVERVAEHEEALRRRFLDGLRGLPAIVYGEHDGHPHTGVVALNLAGLDSSAVADRLAYEHGVATRAGLHCAPRMHAALGTLDRGAVRFSFGWYTTAADVDAALEALDAIAREVA</sequence>
<dbReference type="PANTHER" id="PTHR43586:SF4">
    <property type="entry name" value="ISOPENICILLIN N EPIMERASE"/>
    <property type="match status" value="1"/>
</dbReference>
<dbReference type="SUPFAM" id="SSF53383">
    <property type="entry name" value="PLP-dependent transferases"/>
    <property type="match status" value="1"/>
</dbReference>
<comment type="catalytic activity">
    <reaction evidence="5">
        <text>(sulfur carrier)-H + L-cysteine = (sulfur carrier)-SH + L-alanine</text>
        <dbReference type="Rhea" id="RHEA:43892"/>
        <dbReference type="Rhea" id="RHEA-COMP:14737"/>
        <dbReference type="Rhea" id="RHEA-COMP:14739"/>
        <dbReference type="ChEBI" id="CHEBI:29917"/>
        <dbReference type="ChEBI" id="CHEBI:35235"/>
        <dbReference type="ChEBI" id="CHEBI:57972"/>
        <dbReference type="ChEBI" id="CHEBI:64428"/>
        <dbReference type="EC" id="2.8.1.7"/>
    </reaction>
</comment>
<dbReference type="RefSeq" id="WP_289544440.1">
    <property type="nucleotide sequence ID" value="NZ_JAUDDZ010000002.1"/>
</dbReference>
<dbReference type="InterPro" id="IPR000192">
    <property type="entry name" value="Aminotrans_V_dom"/>
</dbReference>
<evidence type="ECO:0000256" key="3">
    <source>
        <dbReference type="ARBA" id="ARBA00012239"/>
    </source>
</evidence>
<accession>A0ABT7V7U9</accession>
<comment type="similarity">
    <text evidence="2">Belongs to the class-V pyridoxal-phosphate-dependent aminotransferase family. Csd subfamily.</text>
</comment>
<dbReference type="InterPro" id="IPR015421">
    <property type="entry name" value="PyrdxlP-dep_Trfase_major"/>
</dbReference>
<keyword evidence="8" id="KW-1185">Reference proteome</keyword>
<dbReference type="Pfam" id="PF00266">
    <property type="entry name" value="Aminotran_5"/>
    <property type="match status" value="1"/>
</dbReference>
<name>A0ABT7V7U9_9ACTN</name>
<evidence type="ECO:0000256" key="4">
    <source>
        <dbReference type="ARBA" id="ARBA00022898"/>
    </source>
</evidence>
<dbReference type="EC" id="2.8.1.7" evidence="3"/>
<dbReference type="GO" id="GO:0008483">
    <property type="term" value="F:transaminase activity"/>
    <property type="evidence" value="ECO:0007669"/>
    <property type="project" value="UniProtKB-KW"/>
</dbReference>
<dbReference type="PIRSF" id="PIRSF005572">
    <property type="entry name" value="NifS"/>
    <property type="match status" value="1"/>
</dbReference>
<evidence type="ECO:0000256" key="5">
    <source>
        <dbReference type="ARBA" id="ARBA00050776"/>
    </source>
</evidence>
<protein>
    <recommendedName>
        <fullName evidence="3">cysteine desulfurase</fullName>
        <ecNumber evidence="3">2.8.1.7</ecNumber>
    </recommendedName>
</protein>
<proteinExistence type="inferred from homology"/>
<keyword evidence="7" id="KW-0032">Aminotransferase</keyword>
<evidence type="ECO:0000313" key="7">
    <source>
        <dbReference type="EMBL" id="MDM8274459.1"/>
    </source>
</evidence>